<protein>
    <submittedName>
        <fullName evidence="3">PspC domain-containing protein</fullName>
    </submittedName>
</protein>
<evidence type="ECO:0000256" key="1">
    <source>
        <dbReference type="SAM" id="Phobius"/>
    </source>
</evidence>
<dbReference type="RefSeq" id="WP_213680871.1">
    <property type="nucleotide sequence ID" value="NZ_CP074572.1"/>
</dbReference>
<gene>
    <name evidence="3" type="ORF">KHX94_12335</name>
</gene>
<keyword evidence="1" id="KW-0472">Membrane</keyword>
<dbReference type="EMBL" id="CP074572">
    <property type="protein sequence ID" value="QVK22214.1"/>
    <property type="molecule type" value="Genomic_DNA"/>
</dbReference>
<dbReference type="InterPro" id="IPR007168">
    <property type="entry name" value="Phageshock_PspC_N"/>
</dbReference>
<proteinExistence type="predicted"/>
<feature type="transmembrane region" description="Helical" evidence="1">
    <location>
        <begin position="34"/>
        <end position="58"/>
    </location>
</feature>
<sequence length="63" mass="7220">MRLEQRLRDPSKWICGLCGQLASDLGWSVFWLRLAWVVMTLLSPLWGVVLYIAGGIVYPKIRS</sequence>
<organism evidence="3 4">
    <name type="scientific">Shewanella dokdonensis</name>
    <dbReference type="NCBI Taxonomy" id="712036"/>
    <lineage>
        <taxon>Bacteria</taxon>
        <taxon>Pseudomonadati</taxon>
        <taxon>Pseudomonadota</taxon>
        <taxon>Gammaproteobacteria</taxon>
        <taxon>Alteromonadales</taxon>
        <taxon>Shewanellaceae</taxon>
        <taxon>Shewanella</taxon>
    </lineage>
</organism>
<evidence type="ECO:0000259" key="2">
    <source>
        <dbReference type="Pfam" id="PF04024"/>
    </source>
</evidence>
<dbReference type="Proteomes" id="UP000676428">
    <property type="component" value="Chromosome"/>
</dbReference>
<keyword evidence="4" id="KW-1185">Reference proteome</keyword>
<name>A0ABX8DBL9_9GAMM</name>
<dbReference type="Pfam" id="PF04024">
    <property type="entry name" value="PspC"/>
    <property type="match status" value="1"/>
</dbReference>
<accession>A0ABX8DBL9</accession>
<evidence type="ECO:0000313" key="3">
    <source>
        <dbReference type="EMBL" id="QVK22214.1"/>
    </source>
</evidence>
<reference evidence="3 4" key="1">
    <citation type="journal article" date="2012" name="Int. J. Syst. Evol. Microbiol.">
        <title>Shewanella dokdonensis sp. nov., isolated from seawater.</title>
        <authorList>
            <person name="Sung H.R."/>
            <person name="Yoon J.H."/>
            <person name="Ghim S.Y."/>
        </authorList>
    </citation>
    <scope>NUCLEOTIDE SEQUENCE [LARGE SCALE GENOMIC DNA]</scope>
    <source>
        <strain evidence="3 4">DSM 23626</strain>
    </source>
</reference>
<evidence type="ECO:0000313" key="4">
    <source>
        <dbReference type="Proteomes" id="UP000676428"/>
    </source>
</evidence>
<feature type="domain" description="Phage shock protein PspC N-terminal" evidence="2">
    <location>
        <begin position="10"/>
        <end position="60"/>
    </location>
</feature>
<keyword evidence="1" id="KW-0812">Transmembrane</keyword>
<keyword evidence="1" id="KW-1133">Transmembrane helix</keyword>